<proteinExistence type="predicted"/>
<dbReference type="PANTHER" id="PTHR43072:SF60">
    <property type="entry name" value="L-2,4-DIAMINOBUTYRIC ACID ACETYLTRANSFERASE"/>
    <property type="match status" value="1"/>
</dbReference>
<dbReference type="PaxDb" id="166486-ERS852572_00106"/>
<name>A0A173R165_9FIRM</name>
<dbReference type="GO" id="GO:0016747">
    <property type="term" value="F:acyltransferase activity, transferring groups other than amino-acyl groups"/>
    <property type="evidence" value="ECO:0007669"/>
    <property type="project" value="InterPro"/>
</dbReference>
<dbReference type="CDD" id="cd04301">
    <property type="entry name" value="NAT_SF"/>
    <property type="match status" value="1"/>
</dbReference>
<dbReference type="InterPro" id="IPR000182">
    <property type="entry name" value="GNAT_dom"/>
</dbReference>
<protein>
    <submittedName>
        <fullName evidence="2">Acetyltransferase (GNAT) family</fullName>
    </submittedName>
</protein>
<dbReference type="EMBL" id="CYXZ01000001">
    <property type="protein sequence ID" value="CUM71506.1"/>
    <property type="molecule type" value="Genomic_DNA"/>
</dbReference>
<dbReference type="OrthoDB" id="2001009at2"/>
<dbReference type="STRING" id="166486.ERS852572_00106"/>
<dbReference type="Pfam" id="PF00583">
    <property type="entry name" value="Acetyltransf_1"/>
    <property type="match status" value="1"/>
</dbReference>
<dbReference type="Proteomes" id="UP000095350">
    <property type="component" value="Unassembled WGS sequence"/>
</dbReference>
<dbReference type="PANTHER" id="PTHR43072">
    <property type="entry name" value="N-ACETYLTRANSFERASE"/>
    <property type="match status" value="1"/>
</dbReference>
<dbReference type="InterPro" id="IPR016181">
    <property type="entry name" value="Acyl_CoA_acyltransferase"/>
</dbReference>
<feature type="domain" description="N-acetyltransferase" evidence="1">
    <location>
        <begin position="114"/>
        <end position="271"/>
    </location>
</feature>
<gene>
    <name evidence="2" type="ORF">ERS852572_00106</name>
</gene>
<dbReference type="Gene3D" id="3.40.630.30">
    <property type="match status" value="1"/>
</dbReference>
<dbReference type="PROSITE" id="PS51186">
    <property type="entry name" value="GNAT"/>
    <property type="match status" value="1"/>
</dbReference>
<sequence>MRQTGYCSQNMQQTRENMQQISGGQTNIQRSGSSHANLLVTAGEICTASNLVVSYINQDTSFLRGDIRDFCRERNLEESLFFALLRQLDMERAQFEKRLEEFSEGQKRRIKMLERIENVNEQVIEKMFLLYAESMADMEREFKDRDEMEASYAAFLKEFIENPKQMVFVETAEKQWVCGLRAVESEPGKWFLEAVETMPGHRNRGYGKKLIRHVTEFLKGIGAKKIDCIIGKSNLSSIKMHSDCGFKETKEPPVNCWGELEEGRILFRLEI</sequence>
<evidence type="ECO:0000313" key="2">
    <source>
        <dbReference type="EMBL" id="CUM71506.1"/>
    </source>
</evidence>
<dbReference type="SUPFAM" id="SSF55729">
    <property type="entry name" value="Acyl-CoA N-acyltransferases (Nat)"/>
    <property type="match status" value="1"/>
</dbReference>
<dbReference type="AlphaFoldDB" id="A0A173R165"/>
<reference evidence="2 3" key="1">
    <citation type="submission" date="2015-09" db="EMBL/GenBank/DDBJ databases">
        <authorList>
            <consortium name="Pathogen Informatics"/>
        </authorList>
    </citation>
    <scope>NUCLEOTIDE SEQUENCE [LARGE SCALE GENOMIC DNA]</scope>
    <source>
        <strain evidence="2 3">2789STDY5834960</strain>
    </source>
</reference>
<organism evidence="2 3">
    <name type="scientific">Roseburia intestinalis</name>
    <dbReference type="NCBI Taxonomy" id="166486"/>
    <lineage>
        <taxon>Bacteria</taxon>
        <taxon>Bacillati</taxon>
        <taxon>Bacillota</taxon>
        <taxon>Clostridia</taxon>
        <taxon>Lachnospirales</taxon>
        <taxon>Lachnospiraceae</taxon>
        <taxon>Roseburia</taxon>
    </lineage>
</organism>
<evidence type="ECO:0000259" key="1">
    <source>
        <dbReference type="PROSITE" id="PS51186"/>
    </source>
</evidence>
<evidence type="ECO:0000313" key="3">
    <source>
        <dbReference type="Proteomes" id="UP000095350"/>
    </source>
</evidence>
<accession>A0A173R165</accession>
<keyword evidence="2" id="KW-0808">Transferase</keyword>